<dbReference type="Pfam" id="PF01464">
    <property type="entry name" value="SLT"/>
    <property type="match status" value="1"/>
</dbReference>
<accession>A0A1G7SJL0</accession>
<keyword evidence="4" id="KW-1185">Reference proteome</keyword>
<feature type="signal peptide" evidence="1">
    <location>
        <begin position="1"/>
        <end position="24"/>
    </location>
</feature>
<name>A0A1G7SJL0_9BACT</name>
<dbReference type="InterPro" id="IPR008258">
    <property type="entry name" value="Transglycosylase_SLT_dom_1"/>
</dbReference>
<evidence type="ECO:0000313" key="3">
    <source>
        <dbReference type="EMBL" id="SDG22440.1"/>
    </source>
</evidence>
<dbReference type="EMBL" id="FNCQ01000001">
    <property type="protein sequence ID" value="SDG22440.1"/>
    <property type="molecule type" value="Genomic_DNA"/>
</dbReference>
<dbReference type="AlphaFoldDB" id="A0A1G7SJL0"/>
<dbReference type="Gene3D" id="1.10.530.10">
    <property type="match status" value="1"/>
</dbReference>
<evidence type="ECO:0000259" key="2">
    <source>
        <dbReference type="Pfam" id="PF01464"/>
    </source>
</evidence>
<reference evidence="4" key="1">
    <citation type="submission" date="2016-10" db="EMBL/GenBank/DDBJ databases">
        <authorList>
            <person name="Varghese N."/>
            <person name="Submissions S."/>
        </authorList>
    </citation>
    <scope>NUCLEOTIDE SEQUENCE [LARGE SCALE GENOMIC DNA]</scope>
    <source>
        <strain evidence="4">BP1-148</strain>
    </source>
</reference>
<evidence type="ECO:0000256" key="1">
    <source>
        <dbReference type="SAM" id="SignalP"/>
    </source>
</evidence>
<sequence>MMRIAKQLCLSLSILTLLPLGAGAKNKAVKSGPFDWSSVIEAIILVESEGNPKAVGGQSVGAMQITPVAVRECNYILKTRGSEKRYTLADRFDVAKSKEMFLLIQSKYNPTNDIEKAIRLWNGGPNYSLRATERYYKKVLRRMK</sequence>
<organism evidence="3 4">
    <name type="scientific">Prevotella communis</name>
    <dbReference type="NCBI Taxonomy" id="2913614"/>
    <lineage>
        <taxon>Bacteria</taxon>
        <taxon>Pseudomonadati</taxon>
        <taxon>Bacteroidota</taxon>
        <taxon>Bacteroidia</taxon>
        <taxon>Bacteroidales</taxon>
        <taxon>Prevotellaceae</taxon>
        <taxon>Prevotella</taxon>
    </lineage>
</organism>
<feature type="domain" description="Transglycosylase SLT" evidence="2">
    <location>
        <begin position="36"/>
        <end position="138"/>
    </location>
</feature>
<keyword evidence="1" id="KW-0732">Signal</keyword>
<gene>
    <name evidence="3" type="ORF">SAMN04487901_101318</name>
</gene>
<dbReference type="RefSeq" id="WP_091814094.1">
    <property type="nucleotide sequence ID" value="NZ_FNCQ01000001.1"/>
</dbReference>
<dbReference type="Proteomes" id="UP000198779">
    <property type="component" value="Unassembled WGS sequence"/>
</dbReference>
<feature type="chain" id="PRO_5011540401" evidence="1">
    <location>
        <begin position="25"/>
        <end position="144"/>
    </location>
</feature>
<dbReference type="SUPFAM" id="SSF53955">
    <property type="entry name" value="Lysozyme-like"/>
    <property type="match status" value="1"/>
</dbReference>
<proteinExistence type="predicted"/>
<evidence type="ECO:0000313" key="4">
    <source>
        <dbReference type="Proteomes" id="UP000198779"/>
    </source>
</evidence>
<protein>
    <submittedName>
        <fullName evidence="3">Transglycosylase SLT domain-containing protein</fullName>
    </submittedName>
</protein>
<dbReference type="STRING" id="645274.SAMN04487901_101318"/>
<dbReference type="InterPro" id="IPR023346">
    <property type="entry name" value="Lysozyme-like_dom_sf"/>
</dbReference>